<sequence>MSTGIRPTITLTKEDSWWVAKDTESGVASQGETREKALDNLDEAVALHEGEIGYEPDDAELEELGVDPENNRSGVDDATGIFE</sequence>
<dbReference type="EMBL" id="JBHTAH010000012">
    <property type="protein sequence ID" value="MFC7070597.1"/>
    <property type="molecule type" value="Genomic_DNA"/>
</dbReference>
<evidence type="ECO:0000313" key="2">
    <source>
        <dbReference type="EMBL" id="MFC7070597.1"/>
    </source>
</evidence>
<protein>
    <submittedName>
        <fullName evidence="2">Type II toxin-antitoxin system HicB family antitoxin</fullName>
    </submittedName>
</protein>
<dbReference type="InterPro" id="IPR055811">
    <property type="entry name" value="DUF7387"/>
</dbReference>
<organism evidence="2 3">
    <name type="scientific">Halobaculum lipolyticum</name>
    <dbReference type="NCBI Taxonomy" id="3032001"/>
    <lineage>
        <taxon>Archaea</taxon>
        <taxon>Methanobacteriati</taxon>
        <taxon>Methanobacteriota</taxon>
        <taxon>Stenosarchaea group</taxon>
        <taxon>Halobacteria</taxon>
        <taxon>Halobacteriales</taxon>
        <taxon>Haloferacaceae</taxon>
        <taxon>Halobaculum</taxon>
    </lineage>
</organism>
<evidence type="ECO:0000256" key="1">
    <source>
        <dbReference type="SAM" id="MobiDB-lite"/>
    </source>
</evidence>
<evidence type="ECO:0000313" key="3">
    <source>
        <dbReference type="Proteomes" id="UP001596461"/>
    </source>
</evidence>
<dbReference type="Pfam" id="PF24113">
    <property type="entry name" value="DUF7387"/>
    <property type="match status" value="1"/>
</dbReference>
<feature type="region of interest" description="Disordered" evidence="1">
    <location>
        <begin position="64"/>
        <end position="83"/>
    </location>
</feature>
<dbReference type="RefSeq" id="WP_390210821.1">
    <property type="nucleotide sequence ID" value="NZ_JBHTAH010000012.1"/>
</dbReference>
<dbReference type="Proteomes" id="UP001596461">
    <property type="component" value="Unassembled WGS sequence"/>
</dbReference>
<dbReference type="InterPro" id="IPR035069">
    <property type="entry name" value="TTHA1013/TTHA0281-like"/>
</dbReference>
<comment type="caution">
    <text evidence="2">The sequence shown here is derived from an EMBL/GenBank/DDBJ whole genome shotgun (WGS) entry which is preliminary data.</text>
</comment>
<dbReference type="Gene3D" id="3.30.160.250">
    <property type="match status" value="1"/>
</dbReference>
<dbReference type="SUPFAM" id="SSF143100">
    <property type="entry name" value="TTHA1013/TTHA0281-like"/>
    <property type="match status" value="1"/>
</dbReference>
<proteinExistence type="predicted"/>
<keyword evidence="3" id="KW-1185">Reference proteome</keyword>
<gene>
    <name evidence="2" type="ORF">ACFQL9_13165</name>
</gene>
<reference evidence="2 3" key="1">
    <citation type="journal article" date="2019" name="Int. J. Syst. Evol. Microbiol.">
        <title>The Global Catalogue of Microorganisms (GCM) 10K type strain sequencing project: providing services to taxonomists for standard genome sequencing and annotation.</title>
        <authorList>
            <consortium name="The Broad Institute Genomics Platform"/>
            <consortium name="The Broad Institute Genome Sequencing Center for Infectious Disease"/>
            <person name="Wu L."/>
            <person name="Ma J."/>
        </authorList>
    </citation>
    <scope>NUCLEOTIDE SEQUENCE [LARGE SCALE GENOMIC DNA]</scope>
    <source>
        <strain evidence="2 3">DT31</strain>
    </source>
</reference>
<accession>A0ABD5WBE1</accession>
<name>A0ABD5WBE1_9EURY</name>
<dbReference type="AlphaFoldDB" id="A0ABD5WBE1"/>